<dbReference type="InterPro" id="IPR013189">
    <property type="entry name" value="Glyco_hydro_32_C"/>
</dbReference>
<gene>
    <name evidence="7" type="ORF">E3Q17_04264</name>
</gene>
<dbReference type="InterPro" id="IPR013320">
    <property type="entry name" value="ConA-like_dom_sf"/>
</dbReference>
<evidence type="ECO:0008006" key="9">
    <source>
        <dbReference type="Google" id="ProtNLM"/>
    </source>
</evidence>
<feature type="domain" description="Glycosyl hydrolase family 32 N-terminal" evidence="5">
    <location>
        <begin position="61"/>
        <end position="361"/>
    </location>
</feature>
<reference evidence="7 8" key="1">
    <citation type="submission" date="2019-03" db="EMBL/GenBank/DDBJ databases">
        <title>Sequencing 25 genomes of Wallemia mellicola.</title>
        <authorList>
            <person name="Gostincar C."/>
        </authorList>
    </citation>
    <scope>NUCLEOTIDE SEQUENCE [LARGE SCALE GENOMIC DNA]</scope>
    <source>
        <strain evidence="7 8">EXF-1262</strain>
    </source>
</reference>
<dbReference type="Proteomes" id="UP000307169">
    <property type="component" value="Unassembled WGS sequence"/>
</dbReference>
<evidence type="ECO:0000259" key="6">
    <source>
        <dbReference type="Pfam" id="PF08244"/>
    </source>
</evidence>
<dbReference type="Pfam" id="PF08244">
    <property type="entry name" value="Glyco_hydro_32C"/>
    <property type="match status" value="1"/>
</dbReference>
<dbReference type="PANTHER" id="PTHR42800:SF2">
    <property type="entry name" value="INVERTASE-RELATED"/>
    <property type="match status" value="1"/>
</dbReference>
<dbReference type="AlphaFoldDB" id="A0A4V4MKG8"/>
<evidence type="ECO:0000313" key="7">
    <source>
        <dbReference type="EMBL" id="TIB95492.1"/>
    </source>
</evidence>
<dbReference type="SUPFAM" id="SSF75005">
    <property type="entry name" value="Arabinanase/levansucrase/invertase"/>
    <property type="match status" value="1"/>
</dbReference>
<dbReference type="Gene3D" id="2.115.10.20">
    <property type="entry name" value="Glycosyl hydrolase domain, family 43"/>
    <property type="match status" value="1"/>
</dbReference>
<dbReference type="PANTHER" id="PTHR42800">
    <property type="entry name" value="EXOINULINASE INUD (AFU_ORTHOLOGUE AFUA_5G00480)"/>
    <property type="match status" value="1"/>
</dbReference>
<evidence type="ECO:0000256" key="1">
    <source>
        <dbReference type="ARBA" id="ARBA00009902"/>
    </source>
</evidence>
<dbReference type="GO" id="GO:0004575">
    <property type="term" value="F:sucrose alpha-glucosidase activity"/>
    <property type="evidence" value="ECO:0007669"/>
    <property type="project" value="TreeGrafter"/>
</dbReference>
<keyword evidence="3 4" id="KW-0326">Glycosidase</keyword>
<dbReference type="SUPFAM" id="SSF49899">
    <property type="entry name" value="Concanavalin A-like lectins/glucanases"/>
    <property type="match status" value="1"/>
</dbReference>
<dbReference type="SMART" id="SM00640">
    <property type="entry name" value="Glyco_32"/>
    <property type="match status" value="1"/>
</dbReference>
<dbReference type="GO" id="GO:0005987">
    <property type="term" value="P:sucrose catabolic process"/>
    <property type="evidence" value="ECO:0007669"/>
    <property type="project" value="TreeGrafter"/>
</dbReference>
<evidence type="ECO:0000256" key="4">
    <source>
        <dbReference type="RuleBase" id="RU362110"/>
    </source>
</evidence>
<evidence type="ECO:0000259" key="5">
    <source>
        <dbReference type="Pfam" id="PF00251"/>
    </source>
</evidence>
<organism evidence="7 8">
    <name type="scientific">Wallemia mellicola</name>
    <dbReference type="NCBI Taxonomy" id="1708541"/>
    <lineage>
        <taxon>Eukaryota</taxon>
        <taxon>Fungi</taxon>
        <taxon>Dikarya</taxon>
        <taxon>Basidiomycota</taxon>
        <taxon>Wallemiomycotina</taxon>
        <taxon>Wallemiomycetes</taxon>
        <taxon>Wallemiales</taxon>
        <taxon>Wallemiaceae</taxon>
        <taxon>Wallemia</taxon>
    </lineage>
</organism>
<comment type="caution">
    <text evidence="7">The sequence shown here is derived from an EMBL/GenBank/DDBJ whole genome shotgun (WGS) entry which is preliminary data.</text>
</comment>
<name>A0A4V4MKG8_9BASI</name>
<comment type="similarity">
    <text evidence="1 4">Belongs to the glycosyl hydrolase 32 family.</text>
</comment>
<dbReference type="InterPro" id="IPR001362">
    <property type="entry name" value="Glyco_hydro_32"/>
</dbReference>
<dbReference type="Pfam" id="PF00251">
    <property type="entry name" value="Glyco_hydro_32N"/>
    <property type="match status" value="1"/>
</dbReference>
<evidence type="ECO:0000256" key="2">
    <source>
        <dbReference type="ARBA" id="ARBA00022801"/>
    </source>
</evidence>
<sequence>MGERPLPYLQDNQMKLPYSTLTSASLLAGRAATDNNQCFGSSTGQPLSEGTYAEPLRPQIHYTPSENFMNDPNGLIYANNVYHLYHQWNSKENVPGYQNWGHATSEDLLHWDLHPAAITPDNDDGPFIFSGSAVIDENNTSGLFDESTSPTNRLVAIYTEASSEKIQSQHVAYSTDGGYTYTKRPEPVIDINNPEFRDPKVFWYEQDSKWIMIVSLASQHQMIIYESKNLIDWNETSRFGNVGQLGYQYECPDLFPLKIEGSDEEKWVLITSVNPGAIRGGGSGTSYFIGDFDGKTFTPIDTAVREMDFGYDDYAGVTFNNVPDGRRLWIGWASNWLYTGNVPTEPWRSSLTLVHELSLTQVDLTDQHQALALRHKPVDLSSLITETVKETNSPMSSDSIDFPTKGAVDLSIDVSFSSETEASKSSKSASRITIESEDGVNSIEFGVQFSDHIVYVNRANSGWSAPTFGSLGATSITIPDDNKVNLRAVIDHSQIELFVQDGIHFASMVFYFQDGRVPARLRYENEEGVTIDHLKLDALKSIWEC</sequence>
<dbReference type="Gene3D" id="2.60.120.560">
    <property type="entry name" value="Exo-inulinase, domain 1"/>
    <property type="match status" value="1"/>
</dbReference>
<dbReference type="GO" id="GO:0000324">
    <property type="term" value="C:fungal-type vacuole"/>
    <property type="evidence" value="ECO:0007669"/>
    <property type="project" value="TreeGrafter"/>
</dbReference>
<dbReference type="InterPro" id="IPR023296">
    <property type="entry name" value="Glyco_hydro_beta-prop_sf"/>
</dbReference>
<dbReference type="PROSITE" id="PS00609">
    <property type="entry name" value="GLYCOSYL_HYDROL_F32"/>
    <property type="match status" value="1"/>
</dbReference>
<accession>A0A4V4MKG8</accession>
<protein>
    <recommendedName>
        <fullName evidence="9">Arabinanase/levansucrase/invertase</fullName>
    </recommendedName>
</protein>
<dbReference type="InterPro" id="IPR013148">
    <property type="entry name" value="Glyco_hydro_32_N"/>
</dbReference>
<evidence type="ECO:0000313" key="8">
    <source>
        <dbReference type="Proteomes" id="UP000307169"/>
    </source>
</evidence>
<dbReference type="InterPro" id="IPR018053">
    <property type="entry name" value="Glyco_hydro_32_AS"/>
</dbReference>
<proteinExistence type="inferred from homology"/>
<keyword evidence="2 4" id="KW-0378">Hydrolase</keyword>
<feature type="domain" description="Glycosyl hydrolase family 32 C-terminal" evidence="6">
    <location>
        <begin position="379"/>
        <end position="523"/>
    </location>
</feature>
<dbReference type="CDD" id="cd18622">
    <property type="entry name" value="GH32_Inu-like"/>
    <property type="match status" value="1"/>
</dbReference>
<dbReference type="EMBL" id="SPRH01000091">
    <property type="protein sequence ID" value="TIB95492.1"/>
    <property type="molecule type" value="Genomic_DNA"/>
</dbReference>
<evidence type="ECO:0000256" key="3">
    <source>
        <dbReference type="ARBA" id="ARBA00023295"/>
    </source>
</evidence>